<gene>
    <name evidence="1" type="ORF">HDF15_002907</name>
</gene>
<dbReference type="Proteomes" id="UP000584867">
    <property type="component" value="Unassembled WGS sequence"/>
</dbReference>
<comment type="caution">
    <text evidence="1">The sequence shown here is derived from an EMBL/GenBank/DDBJ whole genome shotgun (WGS) entry which is preliminary data.</text>
</comment>
<dbReference type="EMBL" id="JACHIO010000011">
    <property type="protein sequence ID" value="MBB5064549.1"/>
    <property type="molecule type" value="Genomic_DNA"/>
</dbReference>
<evidence type="ECO:0000313" key="2">
    <source>
        <dbReference type="Proteomes" id="UP000584867"/>
    </source>
</evidence>
<sequence length="354" mass="39609">MDADVSGDGRQIPPALRSALNDLRLSDPKLANRLKNVWFADLALKKEFPGGLNEARALREFKERLGGDEGIQQIEQERQSYRDLDQQFAAGDVKVLDHLVGVSPEGFSKLVPAAFGKLAEANPEQFRHVMARVAAESMPEGLIAAIHQVLSSHEGTTGLAQHLVNWYNPLMRLAQSAPQRRVEPERRRLDADRRQFEAQRQGTFQHGIVKEIEQHGGTQSDKIIDQLSGGKLSSEAKFRLRGVITSELNAALRGDPSFIQKRDLLLAEGDRNKILTNYKAEVGKRLPEIVKRVHREFYGSTRPVVKAPVDIGTGRAARTSRQPSTSEIDWTRTSRRDVLDGKAYVKGKSEQILW</sequence>
<accession>A0A7W8EAJ1</accession>
<reference evidence="1 2" key="1">
    <citation type="submission" date="2020-08" db="EMBL/GenBank/DDBJ databases">
        <title>Genomic Encyclopedia of Type Strains, Phase IV (KMG-V): Genome sequencing to study the core and pangenomes of soil and plant-associated prokaryotes.</title>
        <authorList>
            <person name="Whitman W."/>
        </authorList>
    </citation>
    <scope>NUCLEOTIDE SEQUENCE [LARGE SCALE GENOMIC DNA]</scope>
    <source>
        <strain evidence="1 2">X5P3</strain>
    </source>
</reference>
<protein>
    <submittedName>
        <fullName evidence="1">Uncharacterized protein</fullName>
    </submittedName>
</protein>
<organism evidence="1 2">
    <name type="scientific">Granulicella mallensis</name>
    <dbReference type="NCBI Taxonomy" id="940614"/>
    <lineage>
        <taxon>Bacteria</taxon>
        <taxon>Pseudomonadati</taxon>
        <taxon>Acidobacteriota</taxon>
        <taxon>Terriglobia</taxon>
        <taxon>Terriglobales</taxon>
        <taxon>Acidobacteriaceae</taxon>
        <taxon>Granulicella</taxon>
    </lineage>
</organism>
<dbReference type="RefSeq" id="WP_184256533.1">
    <property type="nucleotide sequence ID" value="NZ_JACHIO010000011.1"/>
</dbReference>
<dbReference type="AlphaFoldDB" id="A0A7W8EAJ1"/>
<proteinExistence type="predicted"/>
<evidence type="ECO:0000313" key="1">
    <source>
        <dbReference type="EMBL" id="MBB5064549.1"/>
    </source>
</evidence>
<name>A0A7W8EAJ1_9BACT</name>